<evidence type="ECO:0000256" key="1">
    <source>
        <dbReference type="SAM" id="SignalP"/>
    </source>
</evidence>
<dbReference type="SUPFAM" id="SSF110296">
    <property type="entry name" value="Oligoxyloglucan reducing end-specific cellobiohydrolase"/>
    <property type="match status" value="1"/>
</dbReference>
<feature type="signal peptide" evidence="1">
    <location>
        <begin position="1"/>
        <end position="21"/>
    </location>
</feature>
<feature type="chain" id="PRO_5002875016" evidence="1">
    <location>
        <begin position="22"/>
        <end position="356"/>
    </location>
</feature>
<dbReference type="PANTHER" id="PTHR47199:SF2">
    <property type="entry name" value="PHOTOSYSTEM II STABILITY_ASSEMBLY FACTOR HCF136, CHLOROPLASTIC"/>
    <property type="match status" value="1"/>
</dbReference>
<dbReference type="RefSeq" id="WP_015935105.1">
    <property type="nucleotide sequence ID" value="NC_011891.1"/>
</dbReference>
<dbReference type="PANTHER" id="PTHR47199">
    <property type="entry name" value="PHOTOSYSTEM II STABILITY/ASSEMBLY FACTOR HCF136, CHLOROPLASTIC"/>
    <property type="match status" value="1"/>
</dbReference>
<dbReference type="AlphaFoldDB" id="B8J9J1"/>
<organism evidence="2 3">
    <name type="scientific">Anaeromyxobacter dehalogenans (strain ATCC BAA-258 / DSM 21875 / 2CP-1)</name>
    <dbReference type="NCBI Taxonomy" id="455488"/>
    <lineage>
        <taxon>Bacteria</taxon>
        <taxon>Pseudomonadati</taxon>
        <taxon>Myxococcota</taxon>
        <taxon>Myxococcia</taxon>
        <taxon>Myxococcales</taxon>
        <taxon>Cystobacterineae</taxon>
        <taxon>Anaeromyxobacteraceae</taxon>
        <taxon>Anaeromyxobacter</taxon>
    </lineage>
</organism>
<keyword evidence="1" id="KW-0732">Signal</keyword>
<evidence type="ECO:0000313" key="3">
    <source>
        <dbReference type="Proteomes" id="UP000007089"/>
    </source>
</evidence>
<gene>
    <name evidence="2" type="ordered locus">A2cp1_4061</name>
</gene>
<dbReference type="EMBL" id="CP001359">
    <property type="protein sequence ID" value="ACL67379.1"/>
    <property type="molecule type" value="Genomic_DNA"/>
</dbReference>
<dbReference type="KEGG" id="acp:A2cp1_4061"/>
<keyword evidence="2" id="KW-0378">Hydrolase</keyword>
<dbReference type="HOGENOM" id="CLU_063224_1_0_7"/>
<name>B8J9J1_ANAD2</name>
<dbReference type="Gene3D" id="2.130.10.10">
    <property type="entry name" value="YVTN repeat-like/Quinoprotein amine dehydrogenase"/>
    <property type="match status" value="2"/>
</dbReference>
<reference evidence="2" key="1">
    <citation type="submission" date="2009-01" db="EMBL/GenBank/DDBJ databases">
        <title>Complete sequence of Anaeromyxobacter dehalogenans 2CP-1.</title>
        <authorList>
            <consortium name="US DOE Joint Genome Institute"/>
            <person name="Lucas S."/>
            <person name="Copeland A."/>
            <person name="Lapidus A."/>
            <person name="Glavina del Rio T."/>
            <person name="Dalin E."/>
            <person name="Tice H."/>
            <person name="Bruce D."/>
            <person name="Goodwin L."/>
            <person name="Pitluck S."/>
            <person name="Saunders E."/>
            <person name="Brettin T."/>
            <person name="Detter J.C."/>
            <person name="Han C."/>
            <person name="Larimer F."/>
            <person name="Land M."/>
            <person name="Hauser L."/>
            <person name="Kyrpides N."/>
            <person name="Ovchinnikova G."/>
            <person name="Beliaev A.S."/>
            <person name="Richardson P."/>
        </authorList>
    </citation>
    <scope>NUCLEOTIDE SEQUENCE</scope>
    <source>
        <strain evidence="2">2CP-1</strain>
    </source>
</reference>
<proteinExistence type="predicted"/>
<evidence type="ECO:0000313" key="2">
    <source>
        <dbReference type="EMBL" id="ACL67379.1"/>
    </source>
</evidence>
<protein>
    <submittedName>
        <fullName evidence="2">Glycosyl hydrolase, BNR repeat protein</fullName>
    </submittedName>
</protein>
<accession>B8J9J1</accession>
<keyword evidence="3" id="KW-1185">Reference proteome</keyword>
<dbReference type="Proteomes" id="UP000007089">
    <property type="component" value="Chromosome"/>
</dbReference>
<sequence>MRRRAHVAALGLLLAASPAAAAGFVDPLDQPAGPSALAARRPLLSVARAGERLVAVGERGLAVLSDDGGARWTQAAVPVSEDLTAVRFASPRLGWAVGHGGVVLASEDGGARWERRLDGRGLARLLDAWARDGAGRIAPAALAQARDLAARGPDQPLLDVWLDAAGREGFAVGAFGLALATRDGGRTWTPWLDRLENPRALHLHALLEARGALYLAGEQGLLLRLDRAAGRFRAVAIPYAGTLFGLAADGRALLAFGLRGTVLRSVDGGPWRKVASGVEAALTGGAALPDGRLALAAASGELLVSADGGATFERVSAPGAVLAPAFAIAPAGPGALAVAGAEGVRVVALPRPREAP</sequence>
<dbReference type="InterPro" id="IPR015943">
    <property type="entry name" value="WD40/YVTN_repeat-like_dom_sf"/>
</dbReference>
<dbReference type="GO" id="GO:0016787">
    <property type="term" value="F:hydrolase activity"/>
    <property type="evidence" value="ECO:0007669"/>
    <property type="project" value="UniProtKB-KW"/>
</dbReference>